<evidence type="ECO:0000313" key="3">
    <source>
        <dbReference type="Proteomes" id="UP000023152"/>
    </source>
</evidence>
<feature type="compositionally biased region" description="Basic and acidic residues" evidence="1">
    <location>
        <begin position="153"/>
        <end position="173"/>
    </location>
</feature>
<comment type="caution">
    <text evidence="2">The sequence shown here is derived from an EMBL/GenBank/DDBJ whole genome shotgun (WGS) entry which is preliminary data.</text>
</comment>
<evidence type="ECO:0000313" key="2">
    <source>
        <dbReference type="EMBL" id="ETO15963.1"/>
    </source>
</evidence>
<organism evidence="2 3">
    <name type="scientific">Reticulomyxa filosa</name>
    <dbReference type="NCBI Taxonomy" id="46433"/>
    <lineage>
        <taxon>Eukaryota</taxon>
        <taxon>Sar</taxon>
        <taxon>Rhizaria</taxon>
        <taxon>Retaria</taxon>
        <taxon>Foraminifera</taxon>
        <taxon>Monothalamids</taxon>
        <taxon>Reticulomyxidae</taxon>
        <taxon>Reticulomyxa</taxon>
    </lineage>
</organism>
<dbReference type="Proteomes" id="UP000023152">
    <property type="component" value="Unassembled WGS sequence"/>
</dbReference>
<dbReference type="EMBL" id="ASPP01018667">
    <property type="protein sequence ID" value="ETO15963.1"/>
    <property type="molecule type" value="Genomic_DNA"/>
</dbReference>
<evidence type="ECO:0000256" key="1">
    <source>
        <dbReference type="SAM" id="MobiDB-lite"/>
    </source>
</evidence>
<accession>X6MPP4</accession>
<gene>
    <name evidence="2" type="ORF">RFI_21398</name>
</gene>
<reference evidence="2 3" key="1">
    <citation type="journal article" date="2013" name="Curr. Biol.">
        <title>The Genome of the Foraminiferan Reticulomyxa filosa.</title>
        <authorList>
            <person name="Glockner G."/>
            <person name="Hulsmann N."/>
            <person name="Schleicher M."/>
            <person name="Noegel A.A."/>
            <person name="Eichinger L."/>
            <person name="Gallinger C."/>
            <person name="Pawlowski J."/>
            <person name="Sierra R."/>
            <person name="Euteneuer U."/>
            <person name="Pillet L."/>
            <person name="Moustafa A."/>
            <person name="Platzer M."/>
            <person name="Groth M."/>
            <person name="Szafranski K."/>
            <person name="Schliwa M."/>
        </authorList>
    </citation>
    <scope>NUCLEOTIDE SEQUENCE [LARGE SCALE GENOMIC DNA]</scope>
</reference>
<protein>
    <submittedName>
        <fullName evidence="2">Uncharacterized protein</fullName>
    </submittedName>
</protein>
<proteinExistence type="predicted"/>
<name>X6MPP4_RETFI</name>
<feature type="region of interest" description="Disordered" evidence="1">
    <location>
        <begin position="149"/>
        <end position="190"/>
    </location>
</feature>
<dbReference type="AlphaFoldDB" id="X6MPP4"/>
<sequence length="238" mass="27719">MIRIFYDCFIPMCSFFLPIELTQLNVRTVLRTSELRIFNPFLLSHQLYIFCAREMSAKLQIARLGGSKEYIDVDLNMSCSELVQKIAEKKVSVKRNNHDMIVFYVLSAMISCEQMVGKTKRNNRMLKHDETKSLSQLNIKNDDKLILMNKPVTKKEAPEPEVDKKEEESKDPNEVPQTGSAMDIQLDNATSRMEKLEEIKKAAEKMAQRYTLSGTTTVAKKEWRKKKKKKAKEFFYLF</sequence>
<keyword evidence="3" id="KW-1185">Reference proteome</keyword>